<comment type="cofactor">
    <cofactor evidence="1">
        <name>FAD</name>
        <dbReference type="ChEBI" id="CHEBI:57692"/>
    </cofactor>
</comment>
<keyword evidence="7" id="KW-1185">Reference proteome</keyword>
<dbReference type="Gene3D" id="3.50.50.60">
    <property type="entry name" value="FAD/NAD(P)-binding domain"/>
    <property type="match status" value="1"/>
</dbReference>
<feature type="transmembrane region" description="Helical" evidence="4">
    <location>
        <begin position="6"/>
        <end position="24"/>
    </location>
</feature>
<dbReference type="RefSeq" id="WP_146352156.1">
    <property type="nucleotide sequence ID" value="NZ_VOBR01000008.1"/>
</dbReference>
<keyword evidence="4" id="KW-0812">Transmembrane</keyword>
<protein>
    <submittedName>
        <fullName evidence="6">FAD-dependent oxidoreductase</fullName>
    </submittedName>
</protein>
<proteinExistence type="predicted"/>
<dbReference type="Proteomes" id="UP000316639">
    <property type="component" value="Unassembled WGS sequence"/>
</dbReference>
<dbReference type="InterPro" id="IPR050641">
    <property type="entry name" value="RIFMO-like"/>
</dbReference>
<organism evidence="6 7">
    <name type="scientific">Lentzea tibetensis</name>
    <dbReference type="NCBI Taxonomy" id="2591470"/>
    <lineage>
        <taxon>Bacteria</taxon>
        <taxon>Bacillati</taxon>
        <taxon>Actinomycetota</taxon>
        <taxon>Actinomycetes</taxon>
        <taxon>Pseudonocardiales</taxon>
        <taxon>Pseudonocardiaceae</taxon>
        <taxon>Lentzea</taxon>
    </lineage>
</organism>
<dbReference type="AlphaFoldDB" id="A0A563EWB9"/>
<dbReference type="PANTHER" id="PTHR43004">
    <property type="entry name" value="TRK SYSTEM POTASSIUM UPTAKE PROTEIN"/>
    <property type="match status" value="1"/>
</dbReference>
<keyword evidence="4" id="KW-0472">Membrane</keyword>
<dbReference type="SUPFAM" id="SSF51905">
    <property type="entry name" value="FAD/NAD(P)-binding domain"/>
    <property type="match status" value="1"/>
</dbReference>
<dbReference type="PRINTS" id="PR00420">
    <property type="entry name" value="RNGMNOXGNASE"/>
</dbReference>
<evidence type="ECO:0000256" key="4">
    <source>
        <dbReference type="SAM" id="Phobius"/>
    </source>
</evidence>
<dbReference type="GO" id="GO:0016709">
    <property type="term" value="F:oxidoreductase activity, acting on paired donors, with incorporation or reduction of molecular oxygen, NAD(P)H as one donor, and incorporation of one atom of oxygen"/>
    <property type="evidence" value="ECO:0007669"/>
    <property type="project" value="UniProtKB-ARBA"/>
</dbReference>
<dbReference type="GO" id="GO:0071949">
    <property type="term" value="F:FAD binding"/>
    <property type="evidence" value="ECO:0007669"/>
    <property type="project" value="InterPro"/>
</dbReference>
<evidence type="ECO:0000256" key="2">
    <source>
        <dbReference type="ARBA" id="ARBA00022630"/>
    </source>
</evidence>
<gene>
    <name evidence="6" type="ORF">FKR81_14555</name>
</gene>
<name>A0A563EWB9_9PSEU</name>
<evidence type="ECO:0000259" key="5">
    <source>
        <dbReference type="Pfam" id="PF01494"/>
    </source>
</evidence>
<keyword evidence="3" id="KW-0274">FAD</keyword>
<dbReference type="PANTHER" id="PTHR43004:SF19">
    <property type="entry name" value="BINDING MONOOXYGENASE, PUTATIVE (JCVI)-RELATED"/>
    <property type="match status" value="1"/>
</dbReference>
<dbReference type="Pfam" id="PF21274">
    <property type="entry name" value="Rng_hyd_C"/>
    <property type="match status" value="1"/>
</dbReference>
<reference evidence="6 7" key="1">
    <citation type="submission" date="2019-07" db="EMBL/GenBank/DDBJ databases">
        <title>Lentzea xizangensis sp. nov., isolated from Qinghai-Tibetan Plateau Soils.</title>
        <authorList>
            <person name="Huang J."/>
        </authorList>
    </citation>
    <scope>NUCLEOTIDE SEQUENCE [LARGE SCALE GENOMIC DNA]</scope>
    <source>
        <strain evidence="6 7">FXJ1.1311</strain>
    </source>
</reference>
<comment type="caution">
    <text evidence="6">The sequence shown here is derived from an EMBL/GenBank/DDBJ whole genome shotgun (WGS) entry which is preliminary data.</text>
</comment>
<evidence type="ECO:0000313" key="7">
    <source>
        <dbReference type="Proteomes" id="UP000316639"/>
    </source>
</evidence>
<dbReference type="OrthoDB" id="4246007at2"/>
<dbReference type="Gene3D" id="3.40.30.120">
    <property type="match status" value="1"/>
</dbReference>
<keyword evidence="2" id="KW-0285">Flavoprotein</keyword>
<keyword evidence="4" id="KW-1133">Transmembrane helix</keyword>
<dbReference type="InterPro" id="IPR036188">
    <property type="entry name" value="FAD/NAD-bd_sf"/>
</dbReference>
<sequence>MRETDVLVVGGGLVGLSAALFLAWRGVPTVLVERYPGSSAHPRAIGYTARTVELLRAVGLEPDIPPPLKGVSVRRVRAESLAGQWFEELHWSPEAPAPTVECSPCAGAGLAQDRMEPILRDKARELGADIRLSTELRSFEQDDDGVTAVVRGSDGAEYQVRAKYLVAADGHRSPVREELGIGRGGRGHLHTARSVLFRAPLQQHLEEGVGQFVTDVGFLTTYGDGRWVLMVDDSTPQDEETLRHVVNRAIGREDLDVEIITTGRWEVTAAIADSYRRDRIFLAGDAAHTLPPSRGGYGANTGIEDAHNLAWKLAAVLSGESGPALLDTYEPERKPVAWLCHQQIFARSDGHDPDGPVEDAPIIDDQAMGFGILYRSASVIGAGDDLPPARRPDEWAGQPGTRAPHLWLADGRSTLDLFQRGWVLLAETAEWTGAAAEAGIRCERVGDRFAETFGVTARGASLIRPDGYVAWRSNDLPADPVAELTGVLRQVACA</sequence>
<dbReference type="InterPro" id="IPR002938">
    <property type="entry name" value="FAD-bd"/>
</dbReference>
<accession>A0A563EWB9</accession>
<dbReference type="EMBL" id="VOBR01000008">
    <property type="protein sequence ID" value="TWP51434.1"/>
    <property type="molecule type" value="Genomic_DNA"/>
</dbReference>
<evidence type="ECO:0000256" key="1">
    <source>
        <dbReference type="ARBA" id="ARBA00001974"/>
    </source>
</evidence>
<evidence type="ECO:0000313" key="6">
    <source>
        <dbReference type="EMBL" id="TWP51434.1"/>
    </source>
</evidence>
<dbReference type="Pfam" id="PF01494">
    <property type="entry name" value="FAD_binding_3"/>
    <property type="match status" value="1"/>
</dbReference>
<dbReference type="Gene3D" id="3.30.9.10">
    <property type="entry name" value="D-Amino Acid Oxidase, subunit A, domain 2"/>
    <property type="match status" value="1"/>
</dbReference>
<evidence type="ECO:0000256" key="3">
    <source>
        <dbReference type="ARBA" id="ARBA00022827"/>
    </source>
</evidence>
<feature type="domain" description="FAD-binding" evidence="5">
    <location>
        <begin position="3"/>
        <end position="340"/>
    </location>
</feature>